<organism evidence="8 9">
    <name type="scientific">Marinomonas arctica</name>
    <dbReference type="NCBI Taxonomy" id="383750"/>
    <lineage>
        <taxon>Bacteria</taxon>
        <taxon>Pseudomonadati</taxon>
        <taxon>Pseudomonadota</taxon>
        <taxon>Gammaproteobacteria</taxon>
        <taxon>Oceanospirillales</taxon>
        <taxon>Oceanospirillaceae</taxon>
        <taxon>Marinomonas</taxon>
    </lineage>
</organism>
<feature type="transmembrane region" description="Helical" evidence="6">
    <location>
        <begin position="307"/>
        <end position="336"/>
    </location>
</feature>
<dbReference type="KEGG" id="mard:IBG28_10485"/>
<feature type="domain" description="ComEC/Rec2-related protein" evidence="7">
    <location>
        <begin position="216"/>
        <end position="480"/>
    </location>
</feature>
<evidence type="ECO:0000259" key="7">
    <source>
        <dbReference type="Pfam" id="PF03772"/>
    </source>
</evidence>
<name>A0A7H1J113_9GAMM</name>
<accession>A0A7H1J113</accession>
<protein>
    <submittedName>
        <fullName evidence="8">ComEC/Rec2 family competence protein</fullName>
    </submittedName>
</protein>
<keyword evidence="2" id="KW-1003">Cell membrane</keyword>
<keyword evidence="3 6" id="KW-0812">Transmembrane</keyword>
<feature type="transmembrane region" description="Helical" evidence="6">
    <location>
        <begin position="487"/>
        <end position="506"/>
    </location>
</feature>
<dbReference type="Proteomes" id="UP000516370">
    <property type="component" value="Chromosome"/>
</dbReference>
<evidence type="ECO:0000256" key="6">
    <source>
        <dbReference type="SAM" id="Phobius"/>
    </source>
</evidence>
<evidence type="ECO:0000256" key="5">
    <source>
        <dbReference type="ARBA" id="ARBA00023136"/>
    </source>
</evidence>
<dbReference type="EMBL" id="CP061081">
    <property type="protein sequence ID" value="QNT04179.1"/>
    <property type="molecule type" value="Genomic_DNA"/>
</dbReference>
<dbReference type="Pfam" id="PF03772">
    <property type="entry name" value="Competence"/>
    <property type="match status" value="1"/>
</dbReference>
<evidence type="ECO:0000256" key="1">
    <source>
        <dbReference type="ARBA" id="ARBA00004651"/>
    </source>
</evidence>
<feature type="transmembrane region" description="Helical" evidence="6">
    <location>
        <begin position="230"/>
        <end position="254"/>
    </location>
</feature>
<gene>
    <name evidence="8" type="ORF">IBG28_10485</name>
</gene>
<comment type="subcellular location">
    <subcellularLocation>
        <location evidence="1">Cell membrane</location>
        <topology evidence="1">Multi-pass membrane protein</topology>
    </subcellularLocation>
</comment>
<dbReference type="PANTHER" id="PTHR30619">
    <property type="entry name" value="DNA INTERNALIZATION/COMPETENCE PROTEIN COMEC/REC2"/>
    <property type="match status" value="1"/>
</dbReference>
<evidence type="ECO:0000256" key="4">
    <source>
        <dbReference type="ARBA" id="ARBA00022989"/>
    </source>
</evidence>
<proteinExistence type="predicted"/>
<keyword evidence="5 6" id="KW-0472">Membrane</keyword>
<dbReference type="InterPro" id="IPR004477">
    <property type="entry name" value="ComEC_N"/>
</dbReference>
<evidence type="ECO:0000313" key="8">
    <source>
        <dbReference type="EMBL" id="QNT04179.1"/>
    </source>
</evidence>
<dbReference type="AlphaFoldDB" id="A0A7H1J113"/>
<keyword evidence="9" id="KW-1185">Reference proteome</keyword>
<dbReference type="InterPro" id="IPR052159">
    <property type="entry name" value="Competence_DNA_uptake"/>
</dbReference>
<reference evidence="8 9" key="1">
    <citation type="submission" date="2020-09" db="EMBL/GenBank/DDBJ databases">
        <title>Complete genome sequence of an Arctic sea ice bacterium Marinomonas arctica BSI20414.</title>
        <authorList>
            <person name="Liao L."/>
            <person name="Chen B."/>
        </authorList>
    </citation>
    <scope>NUCLEOTIDE SEQUENCE [LARGE SCALE GENOMIC DNA]</scope>
    <source>
        <strain evidence="8 9">BSI20414</strain>
    </source>
</reference>
<feature type="transmembrane region" description="Helical" evidence="6">
    <location>
        <begin position="372"/>
        <end position="389"/>
    </location>
</feature>
<dbReference type="NCBIfam" id="TIGR00360">
    <property type="entry name" value="ComEC_N-term"/>
    <property type="match status" value="1"/>
</dbReference>
<feature type="transmembrane region" description="Helical" evidence="6">
    <location>
        <begin position="348"/>
        <end position="366"/>
    </location>
</feature>
<dbReference type="GO" id="GO:0005886">
    <property type="term" value="C:plasma membrane"/>
    <property type="evidence" value="ECO:0007669"/>
    <property type="project" value="UniProtKB-SubCell"/>
</dbReference>
<sequence>MLLSSLSILMGAILVPSHYLWLYSTHIILVCLYLIWSKRLIVLFLTLLSFISVLFNEFSAVTMLTVSAGDEVSIDFEKKSVLIERASSFDEAAFSRNQRVQIMYFSEDGSRFVQEDFTLIFYDSNGASVASRDNAQKPNAILHQGVVTGVVLADKTGPWWQRNLYIQRQLAQLNLRFEHYDPQRFHQADVSLRDQILFKLDHHLERFDYWRFTKALLLGKDDLWSQRDTWIVRTLGLAHLFVVSGLHTGFMFIIGRMLSRIVWQIMPRNILLSGVTRWHCDAVIVIPLLFAYAYVTSWGEPVVRASIMLSVYLCARMLALKVSPYSIITFALWLVLLFDPRAVLSPGLWLSFSMVYLLIGFCQTSTKLLRLLAVQVMLSTASMVLILGWQEVISSVSIFVNILLIPLAGVVWFPWGLLSCAEVLLLGSSYSYALLDTGLGYLMLGIEWVAFSLPVLSFDTFSSNLPRWIMLSLLIAWVYQSPLKRGVIAATSIWAILFSSTFFNGFEADVTIVNNHHSLVLMDQETPVLVDTWAGSDLSKLRFDSYLNRAQDGYFLSPKPAAELTPHALLHHDVKWVVLHQEGLSKTEIILDALGVNWLVVPAGESLAFYFHDGSVSLRHSLCIYDFFLLKSDTCKRVEKLESVLNYKQI</sequence>
<evidence type="ECO:0000313" key="9">
    <source>
        <dbReference type="Proteomes" id="UP000516370"/>
    </source>
</evidence>
<keyword evidence="4 6" id="KW-1133">Transmembrane helix</keyword>
<feature type="transmembrane region" description="Helical" evidence="6">
    <location>
        <begin position="43"/>
        <end position="66"/>
    </location>
</feature>
<evidence type="ECO:0000256" key="3">
    <source>
        <dbReference type="ARBA" id="ARBA00022692"/>
    </source>
</evidence>
<feature type="transmembrane region" description="Helical" evidence="6">
    <location>
        <begin position="396"/>
        <end position="418"/>
    </location>
</feature>
<evidence type="ECO:0000256" key="2">
    <source>
        <dbReference type="ARBA" id="ARBA00022475"/>
    </source>
</evidence>
<feature type="transmembrane region" description="Helical" evidence="6">
    <location>
        <begin position="20"/>
        <end position="36"/>
    </location>
</feature>
<dbReference type="RefSeq" id="WP_162623516.1">
    <property type="nucleotide sequence ID" value="NZ_BMLJ01000015.1"/>
</dbReference>
<dbReference type="PANTHER" id="PTHR30619:SF1">
    <property type="entry name" value="RECOMBINATION PROTEIN 2"/>
    <property type="match status" value="1"/>
</dbReference>